<accession>A0A3N4KQZ6</accession>
<dbReference type="EMBL" id="ML119132">
    <property type="protein sequence ID" value="RPB11918.1"/>
    <property type="molecule type" value="Genomic_DNA"/>
</dbReference>
<protein>
    <submittedName>
        <fullName evidence="2">Uncharacterized protein</fullName>
    </submittedName>
</protein>
<proteinExistence type="predicted"/>
<feature type="region of interest" description="Disordered" evidence="1">
    <location>
        <begin position="356"/>
        <end position="380"/>
    </location>
</feature>
<feature type="compositionally biased region" description="Basic and acidic residues" evidence="1">
    <location>
        <begin position="173"/>
        <end position="186"/>
    </location>
</feature>
<feature type="region of interest" description="Disordered" evidence="1">
    <location>
        <begin position="530"/>
        <end position="632"/>
    </location>
</feature>
<reference evidence="2 3" key="1">
    <citation type="journal article" date="2018" name="Nat. Ecol. Evol.">
        <title>Pezizomycetes genomes reveal the molecular basis of ectomycorrhizal truffle lifestyle.</title>
        <authorList>
            <person name="Murat C."/>
            <person name="Payen T."/>
            <person name="Noel B."/>
            <person name="Kuo A."/>
            <person name="Morin E."/>
            <person name="Chen J."/>
            <person name="Kohler A."/>
            <person name="Krizsan K."/>
            <person name="Balestrini R."/>
            <person name="Da Silva C."/>
            <person name="Montanini B."/>
            <person name="Hainaut M."/>
            <person name="Levati E."/>
            <person name="Barry K.W."/>
            <person name="Belfiori B."/>
            <person name="Cichocki N."/>
            <person name="Clum A."/>
            <person name="Dockter R.B."/>
            <person name="Fauchery L."/>
            <person name="Guy J."/>
            <person name="Iotti M."/>
            <person name="Le Tacon F."/>
            <person name="Lindquist E.A."/>
            <person name="Lipzen A."/>
            <person name="Malagnac F."/>
            <person name="Mello A."/>
            <person name="Molinier V."/>
            <person name="Miyauchi S."/>
            <person name="Poulain J."/>
            <person name="Riccioni C."/>
            <person name="Rubini A."/>
            <person name="Sitrit Y."/>
            <person name="Splivallo R."/>
            <person name="Traeger S."/>
            <person name="Wang M."/>
            <person name="Zifcakova L."/>
            <person name="Wipf D."/>
            <person name="Zambonelli A."/>
            <person name="Paolocci F."/>
            <person name="Nowrousian M."/>
            <person name="Ottonello S."/>
            <person name="Baldrian P."/>
            <person name="Spatafora J.W."/>
            <person name="Henrissat B."/>
            <person name="Nagy L.G."/>
            <person name="Aury J.M."/>
            <person name="Wincker P."/>
            <person name="Grigoriev I.V."/>
            <person name="Bonfante P."/>
            <person name="Martin F.M."/>
        </authorList>
    </citation>
    <scope>NUCLEOTIDE SEQUENCE [LARGE SCALE GENOMIC DNA]</scope>
    <source>
        <strain evidence="2 3">CCBAS932</strain>
    </source>
</reference>
<sequence>MHSEITKDPSRLGLQLDGRADSNERGVSAQTSAVPPRLEYEEADNYDDQPRSPRRSRGSSPSIHTPLPPPPELSDHQEYSGSSEDIHPVFRHSQSVPELPPVDVQGLHIHDDRDYRPATSASGVGDLFKDFDGVHFDLDNPEAPGFPLRNQQGYLPPSPAPTHQQYRQSQAYPDHRQSQAYPDHRQSQVYPDPGLVYYPAPVPAMLNLPPTLSKARPNNRNSRFMSTESLGQATNNNRLSVAHPGSSEKDLHRRSVAAMNDPALNNRRSLANLPPALRASQFFDSQLPPIVPDLKEESAVATLDSILDASARAPAAAFTDHPITGGVPSYAHNRNRSTATNLGNYRNSVAINVKLHPGESPRSSLEGYDDDDAGSHLNPETGEYYDQQRFSGTSEELAAANLDPSLQPHPTTLLAELESRKAQQRLRNRTAASAFPRGIRSTLLQLDAVTQVQQKHRRTKKTHLAWEEEGGEDEDEKDEDVPLGVLFQVSPGVQKRRDDEIPLGLLMKKEMEDAEPLSKRRDRLRMVNGQPIAQSHSHRMLDVPGLGGSSGGAEEEEVEGETLRERMKRLKEKQQFGTGALDMNFGSDKGGDQQTDKPEVEETLAERRRRLQKEKQDEDKHQALRRESVMLQQEVKSRRNMADLLHAKPMGMAGTRPQSFYGLQGGGGSNGSFGQLPIQPGFTQGGMVGMNMGMGGYGMGGPGLIGRGAGAMGGMGVGPAGMGMMGPAGEIILDPKQREVVERWRASVM</sequence>
<dbReference type="AlphaFoldDB" id="A0A3N4KQZ6"/>
<evidence type="ECO:0000313" key="2">
    <source>
        <dbReference type="EMBL" id="RPB11918.1"/>
    </source>
</evidence>
<feature type="region of interest" description="Disordered" evidence="1">
    <location>
        <begin position="140"/>
        <end position="191"/>
    </location>
</feature>
<feature type="compositionally biased region" description="Basic and acidic residues" evidence="1">
    <location>
        <begin position="1"/>
        <end position="10"/>
    </location>
</feature>
<organism evidence="2 3">
    <name type="scientific">Morchella conica CCBAS932</name>
    <dbReference type="NCBI Taxonomy" id="1392247"/>
    <lineage>
        <taxon>Eukaryota</taxon>
        <taxon>Fungi</taxon>
        <taxon>Dikarya</taxon>
        <taxon>Ascomycota</taxon>
        <taxon>Pezizomycotina</taxon>
        <taxon>Pezizomycetes</taxon>
        <taxon>Pezizales</taxon>
        <taxon>Morchellaceae</taxon>
        <taxon>Morchella</taxon>
    </lineage>
</organism>
<feature type="region of interest" description="Disordered" evidence="1">
    <location>
        <begin position="1"/>
        <end position="89"/>
    </location>
</feature>
<feature type="compositionally biased region" description="Polar residues" evidence="1">
    <location>
        <begin position="161"/>
        <end position="171"/>
    </location>
</feature>
<feature type="compositionally biased region" description="Basic and acidic residues" evidence="1">
    <location>
        <begin position="613"/>
        <end position="628"/>
    </location>
</feature>
<evidence type="ECO:0000256" key="1">
    <source>
        <dbReference type="SAM" id="MobiDB-lite"/>
    </source>
</evidence>
<dbReference type="Proteomes" id="UP000277580">
    <property type="component" value="Unassembled WGS sequence"/>
</dbReference>
<gene>
    <name evidence="2" type="ORF">P167DRAFT_488629</name>
</gene>
<dbReference type="OrthoDB" id="5288142at2759"/>
<evidence type="ECO:0000313" key="3">
    <source>
        <dbReference type="Proteomes" id="UP000277580"/>
    </source>
</evidence>
<dbReference type="InParanoid" id="A0A3N4KQZ6"/>
<keyword evidence="3" id="KW-1185">Reference proteome</keyword>
<feature type="compositionally biased region" description="Basic and acidic residues" evidence="1">
    <location>
        <begin position="589"/>
        <end position="606"/>
    </location>
</feature>
<feature type="compositionally biased region" description="Basic and acidic residues" evidence="1">
    <location>
        <begin position="73"/>
        <end position="88"/>
    </location>
</feature>
<name>A0A3N4KQZ6_9PEZI</name>
<dbReference type="STRING" id="1392247.A0A3N4KQZ6"/>